<dbReference type="PANTHER" id="PTHR30069">
    <property type="entry name" value="TONB-DEPENDENT OUTER MEMBRANE RECEPTOR"/>
    <property type="match status" value="1"/>
</dbReference>
<evidence type="ECO:0000256" key="1">
    <source>
        <dbReference type="ARBA" id="ARBA00004571"/>
    </source>
</evidence>
<dbReference type="GO" id="GO:0009279">
    <property type="term" value="C:cell outer membrane"/>
    <property type="evidence" value="ECO:0007669"/>
    <property type="project" value="UniProtKB-SubCell"/>
</dbReference>
<evidence type="ECO:0000256" key="4">
    <source>
        <dbReference type="ARBA" id="ARBA00022692"/>
    </source>
</evidence>
<dbReference type="Proteomes" id="UP000254920">
    <property type="component" value="Unassembled WGS sequence"/>
</dbReference>
<keyword evidence="3 8" id="KW-1134">Transmembrane beta strand</keyword>
<evidence type="ECO:0000313" key="12">
    <source>
        <dbReference type="EMBL" id="SUX11072.1"/>
    </source>
</evidence>
<dbReference type="RefSeq" id="WP_089181847.1">
    <property type="nucleotide sequence ID" value="NZ_CP043427.1"/>
</dbReference>
<accession>A0A381DK42</accession>
<dbReference type="Pfam" id="PF07715">
    <property type="entry name" value="Plug"/>
    <property type="match status" value="1"/>
</dbReference>
<evidence type="ECO:0000256" key="6">
    <source>
        <dbReference type="ARBA" id="ARBA00023136"/>
    </source>
</evidence>
<evidence type="ECO:0000256" key="5">
    <source>
        <dbReference type="ARBA" id="ARBA00023077"/>
    </source>
</evidence>
<dbReference type="AlphaFoldDB" id="A0A381DK42"/>
<evidence type="ECO:0000256" key="9">
    <source>
        <dbReference type="RuleBase" id="RU003357"/>
    </source>
</evidence>
<dbReference type="PROSITE" id="PS52016">
    <property type="entry name" value="TONB_DEPENDENT_REC_3"/>
    <property type="match status" value="1"/>
</dbReference>
<keyword evidence="2 8" id="KW-0813">Transport</keyword>
<keyword evidence="13" id="KW-1185">Reference proteome</keyword>
<dbReference type="CDD" id="cd01347">
    <property type="entry name" value="ligand_gated_channel"/>
    <property type="match status" value="1"/>
</dbReference>
<gene>
    <name evidence="12" type="primary">fecA</name>
    <name evidence="12" type="ORF">NCTC12475_01287</name>
</gene>
<dbReference type="OrthoDB" id="78201at2"/>
<keyword evidence="12" id="KW-0675">Receptor</keyword>
<evidence type="ECO:0000256" key="3">
    <source>
        <dbReference type="ARBA" id="ARBA00022452"/>
    </source>
</evidence>
<keyword evidence="7 8" id="KW-0998">Cell outer membrane</keyword>
<evidence type="ECO:0000259" key="11">
    <source>
        <dbReference type="Pfam" id="PF07715"/>
    </source>
</evidence>
<dbReference type="InterPro" id="IPR037066">
    <property type="entry name" value="Plug_dom_sf"/>
</dbReference>
<dbReference type="SUPFAM" id="SSF56935">
    <property type="entry name" value="Porins"/>
    <property type="match status" value="1"/>
</dbReference>
<dbReference type="GO" id="GO:0015344">
    <property type="term" value="F:siderophore uptake transmembrane transporter activity"/>
    <property type="evidence" value="ECO:0007669"/>
    <property type="project" value="TreeGrafter"/>
</dbReference>
<evidence type="ECO:0000256" key="8">
    <source>
        <dbReference type="PROSITE-ProRule" id="PRU01360"/>
    </source>
</evidence>
<sequence length="670" mass="75864">MYKIGILSLATVGVLFANSTKLETSVISTTGFEDTLENEVRNLNIITRDDIEKRSYKNLKEILRNTPGLYVGKKVFGDTIDMRGQGNKANTNVQIMINGVSMNTTDSSHTSMPFDAINIDDIERIEIVPGGGSVLYGSGTQGGIINIITKSNRKEFYANIASRYQSAGSINGRFNVGGMVGENLFLKAGFFKDDNKGYRYGEKNDGTHGSFGAQYQINDYQNIGLNFSHYSGERKTAGGVSKKELDENRRSTDGDYKTTDIKLTNLNLDYNIKFNENWQFNTTPFYQKTKFSSKNSSSIFEDKKTGLRNKIKYDYDFGNLIFGYDYIYNKGKNNGSFDFLMPSKPPKPTMRFVNISNGSTKKTTNSFYLQNKFDFTDTFSLTAGYRYDHAKYEIGKNTFTKIGPASMFNKIKGKQNVFDLEKSENNYAFEIIPNFKYSDTGNIYFKFERGFTSPSANKMQNKDKILGYYPSNINSETFNTYELGMKDLIFGQFFQAAIFYTKSKDEIATTGQPPHYWEQHNIGETQKWGIELGLGQTFMDDRLSFSESFSYIDTEVKKSGSSDFIVGEVVPNVPKYKLTISADYDITQNFGIFADSSFYGDQKNEDYKKISSYNVTGVGARYKYKNLSVTAGVDNIFDKEYYTSVSGKDDKASYVVGDGRTAYIEFKYDF</sequence>
<dbReference type="EMBL" id="UFVD01000001">
    <property type="protein sequence ID" value="SUX11072.1"/>
    <property type="molecule type" value="Genomic_DNA"/>
</dbReference>
<dbReference type="STRING" id="32024.GCA_000788295_01679"/>
<dbReference type="GO" id="GO:0044718">
    <property type="term" value="P:siderophore transmembrane transport"/>
    <property type="evidence" value="ECO:0007669"/>
    <property type="project" value="TreeGrafter"/>
</dbReference>
<evidence type="ECO:0000259" key="10">
    <source>
        <dbReference type="Pfam" id="PF00593"/>
    </source>
</evidence>
<evidence type="ECO:0000313" key="13">
    <source>
        <dbReference type="Proteomes" id="UP000254920"/>
    </source>
</evidence>
<dbReference type="InterPro" id="IPR036942">
    <property type="entry name" value="Beta-barrel_TonB_sf"/>
</dbReference>
<keyword evidence="5 9" id="KW-0798">TonB box</keyword>
<comment type="similarity">
    <text evidence="8 9">Belongs to the TonB-dependent receptor family.</text>
</comment>
<dbReference type="Pfam" id="PF00593">
    <property type="entry name" value="TonB_dep_Rec_b-barrel"/>
    <property type="match status" value="1"/>
</dbReference>
<dbReference type="Gene3D" id="2.170.130.10">
    <property type="entry name" value="TonB-dependent receptor, plug domain"/>
    <property type="match status" value="1"/>
</dbReference>
<comment type="subcellular location">
    <subcellularLocation>
        <location evidence="1 8">Cell outer membrane</location>
        <topology evidence="1 8">Multi-pass membrane protein</topology>
    </subcellularLocation>
</comment>
<dbReference type="Gene3D" id="2.40.170.20">
    <property type="entry name" value="TonB-dependent receptor, beta-barrel domain"/>
    <property type="match status" value="1"/>
</dbReference>
<organism evidence="12 13">
    <name type="scientific">Campylobacter sputorum subsp. sputorum</name>
    <dbReference type="NCBI Taxonomy" id="32024"/>
    <lineage>
        <taxon>Bacteria</taxon>
        <taxon>Pseudomonadati</taxon>
        <taxon>Campylobacterota</taxon>
        <taxon>Epsilonproteobacteria</taxon>
        <taxon>Campylobacterales</taxon>
        <taxon>Campylobacteraceae</taxon>
        <taxon>Campylobacter</taxon>
    </lineage>
</organism>
<dbReference type="PANTHER" id="PTHR30069:SF27">
    <property type="entry name" value="BLL4766 PROTEIN"/>
    <property type="match status" value="1"/>
</dbReference>
<reference evidence="12 13" key="1">
    <citation type="submission" date="2018-06" db="EMBL/GenBank/DDBJ databases">
        <authorList>
            <consortium name="Pathogen Informatics"/>
            <person name="Doyle S."/>
        </authorList>
    </citation>
    <scope>NUCLEOTIDE SEQUENCE [LARGE SCALE GENOMIC DNA]</scope>
    <source>
        <strain evidence="12 13">NCTC12475</strain>
    </source>
</reference>
<protein>
    <submittedName>
        <fullName evidence="12">TonB-dependent receptor</fullName>
    </submittedName>
</protein>
<keyword evidence="6 8" id="KW-0472">Membrane</keyword>
<dbReference type="InterPro" id="IPR039426">
    <property type="entry name" value="TonB-dep_rcpt-like"/>
</dbReference>
<dbReference type="InterPro" id="IPR000531">
    <property type="entry name" value="Beta-barrel_TonB"/>
</dbReference>
<proteinExistence type="inferred from homology"/>
<evidence type="ECO:0000256" key="7">
    <source>
        <dbReference type="ARBA" id="ARBA00023237"/>
    </source>
</evidence>
<feature type="domain" description="TonB-dependent receptor-like beta-barrel" evidence="10">
    <location>
        <begin position="214"/>
        <end position="636"/>
    </location>
</feature>
<name>A0A381DK42_9BACT</name>
<dbReference type="InterPro" id="IPR012910">
    <property type="entry name" value="Plug_dom"/>
</dbReference>
<feature type="domain" description="TonB-dependent receptor plug" evidence="11">
    <location>
        <begin position="42"/>
        <end position="144"/>
    </location>
</feature>
<dbReference type="GeneID" id="93089941"/>
<keyword evidence="4 8" id="KW-0812">Transmembrane</keyword>
<evidence type="ECO:0000256" key="2">
    <source>
        <dbReference type="ARBA" id="ARBA00022448"/>
    </source>
</evidence>